<dbReference type="InterPro" id="IPR007685">
    <property type="entry name" value="RelA_SpoT"/>
</dbReference>
<evidence type="ECO:0000256" key="2">
    <source>
        <dbReference type="SAM" id="SignalP"/>
    </source>
</evidence>
<dbReference type="SUPFAM" id="SSF109604">
    <property type="entry name" value="HD-domain/PDEase-like"/>
    <property type="match status" value="1"/>
</dbReference>
<feature type="chain" id="PRO_5044852977" description="RelA/SpoT domain-containing protein" evidence="2">
    <location>
        <begin position="27"/>
        <end position="911"/>
    </location>
</feature>
<name>A0ABD3SG49_9STRA</name>
<dbReference type="Proteomes" id="UP001530377">
    <property type="component" value="Unassembled WGS sequence"/>
</dbReference>
<dbReference type="AlphaFoldDB" id="A0ABD3SG49"/>
<gene>
    <name evidence="4" type="ORF">ACHAXA_007210</name>
</gene>
<dbReference type="Gene3D" id="1.10.3210.10">
    <property type="entry name" value="Hypothetical protein af1432"/>
    <property type="match status" value="1"/>
</dbReference>
<evidence type="ECO:0000313" key="4">
    <source>
        <dbReference type="EMBL" id="KAL3823532.1"/>
    </source>
</evidence>
<sequence length="911" mass="100395">MRKNYCGRAAILTFVAHLLDVDLVSSSSSSSSRSPFARPSSRLSLSFELRPSSTRRMLLNSAFVHQWSRCGQEIAGAGNYVSSATKAPSSRHSRGHRIRTCIVRPESLESSSAVAPRYYKVDASYSQEAEFSLLRPHLEFSELDLQHLFMKRAGAEGPDLDRSASSSSKGPSQLYEEFEEVEISRFQQSAAAAGGGGGGGSGNRKAGGSSPFFFASHQPETFPPQARPETSPQKIGNGREDFDTETTTTLPPWLSLNSAHAAPMKLQKLRRDLTSHLSNREIERVVSAIRSASCDDLKKVAGAADFCSLLVNSLEMTDVSALCAAAFHYASSVSVRERELSMDESCPVEVRECLHQAGADAKYLCALAGSGIEDFGSHSVKIALDTARLKSMESLAAAVMRKNGRLGPLRSGDARNLRSLLLTVNEEGDWRALAIRSAACLYRLKGLEAYRATAVVEGTTTTTTSSKEKTRSATPEESRMSQEALHIYAPFAARLGMFRLKTELEDAAFRILYPRSHAKVSGLCGGENTNSVGEGMKSILSDISNQVKRLVQEDCSFMDNIENVSVMARVKEPYSVWRKMLKIVKEGNGPTARSMSILDIPDALATRVVFSARKLSPDESDSTTQHREEELCYYLFDLCRRNWPETADSRFKDYVKNPKPNGYQSLHYSSRKRWRGTEWPFELQIRSRTMHRVAEYGVAAHCCYKYENAIDDGDILSYPPTATFVSTQSLDKTSEAFLKSSQEWRAKQARQNAIAPPSSELKGPALHLEEEIRRQRKRDRDSALAPYLEALSGAQSDIMRKNVFVFVSVQPPMKDSESSYGISPSLSLPPCEGTVLSLPQGSRVLDAIRLTEKWSSTLSSGSGNLYDGRSSFVALCNGKRTSTMGTEFLKSGDFVSILPSSELVSSKRSFQ</sequence>
<keyword evidence="2" id="KW-0732">Signal</keyword>
<dbReference type="EMBL" id="JALLPB020000035">
    <property type="protein sequence ID" value="KAL3823532.1"/>
    <property type="molecule type" value="Genomic_DNA"/>
</dbReference>
<dbReference type="Pfam" id="PF04607">
    <property type="entry name" value="RelA_SpoT"/>
    <property type="match status" value="1"/>
</dbReference>
<organism evidence="4 5">
    <name type="scientific">Cyclostephanos tholiformis</name>
    <dbReference type="NCBI Taxonomy" id="382380"/>
    <lineage>
        <taxon>Eukaryota</taxon>
        <taxon>Sar</taxon>
        <taxon>Stramenopiles</taxon>
        <taxon>Ochrophyta</taxon>
        <taxon>Bacillariophyta</taxon>
        <taxon>Coscinodiscophyceae</taxon>
        <taxon>Thalassiosirophycidae</taxon>
        <taxon>Stephanodiscales</taxon>
        <taxon>Stephanodiscaceae</taxon>
        <taxon>Cyclostephanos</taxon>
    </lineage>
</organism>
<keyword evidence="5" id="KW-1185">Reference proteome</keyword>
<dbReference type="Gene3D" id="3.30.460.10">
    <property type="entry name" value="Beta Polymerase, domain 2"/>
    <property type="match status" value="1"/>
</dbReference>
<reference evidence="4 5" key="1">
    <citation type="submission" date="2024-10" db="EMBL/GenBank/DDBJ databases">
        <title>Updated reference genomes for cyclostephanoid diatoms.</title>
        <authorList>
            <person name="Roberts W.R."/>
            <person name="Alverson A.J."/>
        </authorList>
    </citation>
    <scope>NUCLEOTIDE SEQUENCE [LARGE SCALE GENOMIC DNA]</scope>
    <source>
        <strain evidence="4 5">AJA228-03</strain>
    </source>
</reference>
<dbReference type="InterPro" id="IPR043519">
    <property type="entry name" value="NT_sf"/>
</dbReference>
<evidence type="ECO:0000256" key="1">
    <source>
        <dbReference type="SAM" id="MobiDB-lite"/>
    </source>
</evidence>
<feature type="compositionally biased region" description="Basic and acidic residues" evidence="1">
    <location>
        <begin position="466"/>
        <end position="479"/>
    </location>
</feature>
<feature type="region of interest" description="Disordered" evidence="1">
    <location>
        <begin position="156"/>
        <end position="251"/>
    </location>
</feature>
<feature type="compositionally biased region" description="Gly residues" evidence="1">
    <location>
        <begin position="193"/>
        <end position="202"/>
    </location>
</feature>
<feature type="region of interest" description="Disordered" evidence="1">
    <location>
        <begin position="459"/>
        <end position="479"/>
    </location>
</feature>
<evidence type="ECO:0000313" key="5">
    <source>
        <dbReference type="Proteomes" id="UP001530377"/>
    </source>
</evidence>
<dbReference type="PANTHER" id="PTHR21262:SF31">
    <property type="entry name" value="GTP PYROPHOSPHOKINASE"/>
    <property type="match status" value="1"/>
</dbReference>
<protein>
    <recommendedName>
        <fullName evidence="3">RelA/SpoT domain-containing protein</fullName>
    </recommendedName>
</protein>
<feature type="signal peptide" evidence="2">
    <location>
        <begin position="1"/>
        <end position="26"/>
    </location>
</feature>
<comment type="caution">
    <text evidence="4">The sequence shown here is derived from an EMBL/GenBank/DDBJ whole genome shotgun (WGS) entry which is preliminary data.</text>
</comment>
<proteinExistence type="predicted"/>
<dbReference type="PANTHER" id="PTHR21262">
    <property type="entry name" value="GUANOSINE-3',5'-BIS DIPHOSPHATE 3'-PYROPHOSPHOHYDROLASE"/>
    <property type="match status" value="1"/>
</dbReference>
<accession>A0ABD3SG49</accession>
<evidence type="ECO:0000259" key="3">
    <source>
        <dbReference type="SMART" id="SM00954"/>
    </source>
</evidence>
<dbReference type="SMART" id="SM00954">
    <property type="entry name" value="RelA_SpoT"/>
    <property type="match status" value="1"/>
</dbReference>
<dbReference type="SUPFAM" id="SSF81301">
    <property type="entry name" value="Nucleotidyltransferase"/>
    <property type="match status" value="1"/>
</dbReference>
<feature type="domain" description="RelA/SpoT" evidence="3">
    <location>
        <begin position="568"/>
        <end position="708"/>
    </location>
</feature>
<dbReference type="CDD" id="cd05399">
    <property type="entry name" value="NT_Rel-Spo_like"/>
    <property type="match status" value="1"/>
</dbReference>